<keyword evidence="5 10" id="KW-0812">Transmembrane</keyword>
<feature type="transmembrane region" description="Helical" evidence="10">
    <location>
        <begin position="225"/>
        <end position="251"/>
    </location>
</feature>
<dbReference type="EMBL" id="CP022129">
    <property type="protein sequence ID" value="ASF45875.1"/>
    <property type="molecule type" value="Genomic_DNA"/>
</dbReference>
<feature type="transmembrane region" description="Helical" evidence="10">
    <location>
        <begin position="392"/>
        <end position="415"/>
    </location>
</feature>
<dbReference type="PANTHER" id="PTHR43298:SF2">
    <property type="entry name" value="FMN_FAD EXPORTER YEEO-RELATED"/>
    <property type="match status" value="1"/>
</dbReference>
<keyword evidence="12" id="KW-1185">Reference proteome</keyword>
<proteinExistence type="predicted"/>
<feature type="transmembrane region" description="Helical" evidence="10">
    <location>
        <begin position="130"/>
        <end position="151"/>
    </location>
</feature>
<feature type="transmembrane region" description="Helical" evidence="10">
    <location>
        <begin position="84"/>
        <end position="110"/>
    </location>
</feature>
<dbReference type="RefSeq" id="WP_088618750.1">
    <property type="nucleotide sequence ID" value="NZ_CP022129.1"/>
</dbReference>
<evidence type="ECO:0000256" key="10">
    <source>
        <dbReference type="SAM" id="Phobius"/>
    </source>
</evidence>
<feature type="transmembrane region" description="Helical" evidence="10">
    <location>
        <begin position="185"/>
        <end position="205"/>
    </location>
</feature>
<dbReference type="Pfam" id="PF01554">
    <property type="entry name" value="MatE"/>
    <property type="match status" value="2"/>
</dbReference>
<evidence type="ECO:0000256" key="3">
    <source>
        <dbReference type="ARBA" id="ARBA00022449"/>
    </source>
</evidence>
<feature type="transmembrane region" description="Helical" evidence="10">
    <location>
        <begin position="271"/>
        <end position="289"/>
    </location>
</feature>
<dbReference type="GO" id="GO:0006811">
    <property type="term" value="P:monoatomic ion transport"/>
    <property type="evidence" value="ECO:0007669"/>
    <property type="project" value="UniProtKB-KW"/>
</dbReference>
<dbReference type="InterPro" id="IPR002528">
    <property type="entry name" value="MATE_fam"/>
</dbReference>
<keyword evidence="8 10" id="KW-0472">Membrane</keyword>
<evidence type="ECO:0000256" key="7">
    <source>
        <dbReference type="ARBA" id="ARBA00023065"/>
    </source>
</evidence>
<evidence type="ECO:0000256" key="5">
    <source>
        <dbReference type="ARBA" id="ARBA00022692"/>
    </source>
</evidence>
<comment type="subcellular location">
    <subcellularLocation>
        <location evidence="1">Cell inner membrane</location>
        <topology evidence="1">Multi-pass membrane protein</topology>
    </subcellularLocation>
</comment>
<gene>
    <name evidence="11" type="ORF">CEK71_07180</name>
</gene>
<dbReference type="OrthoDB" id="9806302at2"/>
<name>A0A1Z4BX68_9GAMM</name>
<sequence>MTIRSRQLIALTLPTALSAMLNNAYRVIDQQAVQWLGVDAQAAIASCTFILIGYYAIYSIISAGTLSLVARAVGAEQAGEQQRLIGNALTGAVLIGAVVLGLSGLFAPAITHLLGLSDAVADQATLFLRWQAAYCLPQAIMPTLDAIFIAYGRTRIVLGLQIIATVLNIVLNPVCIYRLGYGIGGSAMATGLSQAVAALIGLLLLRRSCPFRFRHLGFDGAVLKIAKIGLPMCWGILMFSLVYGAMLHWVISPLGAPVNAALGIGFSALEGFTWPIFWGFSMGIASLVGRNLGAGDVTEAKQAIRLGFKLLTLTGLLVTGIFFFGAQWLCGWFTKDAQVLAEAVRYAQILAFAQLFVAYESLAEGVLSGAGKTTTIFYWSAPLNILRIPFSWFFAIYLGYGSAAVWWVIGASTFLKALGKGWSVRSGGWQR</sequence>
<evidence type="ECO:0000313" key="11">
    <source>
        <dbReference type="EMBL" id="ASF45875.1"/>
    </source>
</evidence>
<dbReference type="InterPro" id="IPR048279">
    <property type="entry name" value="MdtK-like"/>
</dbReference>
<dbReference type="AlphaFoldDB" id="A0A1Z4BX68"/>
<keyword evidence="7" id="KW-0406">Ion transport</keyword>
<dbReference type="PIRSF" id="PIRSF006603">
    <property type="entry name" value="DinF"/>
    <property type="match status" value="1"/>
</dbReference>
<dbReference type="KEGG" id="mpsy:CEK71_07180"/>
<feature type="transmembrane region" description="Helical" evidence="10">
    <location>
        <begin position="310"/>
        <end position="329"/>
    </location>
</feature>
<evidence type="ECO:0000256" key="8">
    <source>
        <dbReference type="ARBA" id="ARBA00023136"/>
    </source>
</evidence>
<reference evidence="11 12" key="1">
    <citation type="submission" date="2017-06" db="EMBL/GenBank/DDBJ databases">
        <title>Genome Sequencing of the methanotroph Methylovulum psychrotolerants str. HV10-M2 isolated from a high-altitude environment.</title>
        <authorList>
            <person name="Mateos-Rivera A."/>
        </authorList>
    </citation>
    <scope>NUCLEOTIDE SEQUENCE [LARGE SCALE GENOMIC DNA]</scope>
    <source>
        <strain evidence="11 12">HV10_M2</strain>
    </source>
</reference>
<evidence type="ECO:0000256" key="4">
    <source>
        <dbReference type="ARBA" id="ARBA00022475"/>
    </source>
</evidence>
<keyword evidence="6 10" id="KW-1133">Transmembrane helix</keyword>
<dbReference type="NCBIfam" id="TIGR00797">
    <property type="entry name" value="matE"/>
    <property type="match status" value="1"/>
</dbReference>
<evidence type="ECO:0000313" key="12">
    <source>
        <dbReference type="Proteomes" id="UP000197019"/>
    </source>
</evidence>
<dbReference type="Proteomes" id="UP000197019">
    <property type="component" value="Chromosome"/>
</dbReference>
<dbReference type="GO" id="GO:0005886">
    <property type="term" value="C:plasma membrane"/>
    <property type="evidence" value="ECO:0007669"/>
    <property type="project" value="UniProtKB-SubCell"/>
</dbReference>
<organism evidence="11 12">
    <name type="scientific">Methylovulum psychrotolerans</name>
    <dbReference type="NCBI Taxonomy" id="1704499"/>
    <lineage>
        <taxon>Bacteria</taxon>
        <taxon>Pseudomonadati</taxon>
        <taxon>Pseudomonadota</taxon>
        <taxon>Gammaproteobacteria</taxon>
        <taxon>Methylococcales</taxon>
        <taxon>Methylococcaceae</taxon>
        <taxon>Methylovulum</taxon>
    </lineage>
</organism>
<evidence type="ECO:0000256" key="2">
    <source>
        <dbReference type="ARBA" id="ARBA00022448"/>
    </source>
</evidence>
<dbReference type="PANTHER" id="PTHR43298">
    <property type="entry name" value="MULTIDRUG RESISTANCE PROTEIN NORM-RELATED"/>
    <property type="match status" value="1"/>
</dbReference>
<keyword evidence="4" id="KW-1003">Cell membrane</keyword>
<feature type="transmembrane region" description="Helical" evidence="10">
    <location>
        <begin position="42"/>
        <end position="72"/>
    </location>
</feature>
<keyword evidence="3" id="KW-0050">Antiport</keyword>
<protein>
    <recommendedName>
        <fullName evidence="9">Multidrug-efflux transporter</fullName>
    </recommendedName>
</protein>
<evidence type="ECO:0000256" key="6">
    <source>
        <dbReference type="ARBA" id="ARBA00022989"/>
    </source>
</evidence>
<evidence type="ECO:0000256" key="1">
    <source>
        <dbReference type="ARBA" id="ARBA00004429"/>
    </source>
</evidence>
<feature type="transmembrane region" description="Helical" evidence="10">
    <location>
        <begin position="158"/>
        <end position="179"/>
    </location>
</feature>
<accession>A0A1Z4BX68</accession>
<dbReference type="GO" id="GO:0042910">
    <property type="term" value="F:xenobiotic transmembrane transporter activity"/>
    <property type="evidence" value="ECO:0007669"/>
    <property type="project" value="InterPro"/>
</dbReference>
<evidence type="ECO:0000256" key="9">
    <source>
        <dbReference type="ARBA" id="ARBA00031636"/>
    </source>
</evidence>
<dbReference type="GO" id="GO:0015297">
    <property type="term" value="F:antiporter activity"/>
    <property type="evidence" value="ECO:0007669"/>
    <property type="project" value="UniProtKB-KW"/>
</dbReference>
<keyword evidence="2" id="KW-0813">Transport</keyword>
<dbReference type="InterPro" id="IPR050222">
    <property type="entry name" value="MATE_MdtK"/>
</dbReference>